<evidence type="ECO:0000256" key="1">
    <source>
        <dbReference type="ARBA" id="ARBA00004429"/>
    </source>
</evidence>
<feature type="domain" description="Type II secretion system protein GspF" evidence="9">
    <location>
        <begin position="86"/>
        <end position="209"/>
    </location>
</feature>
<dbReference type="Gene3D" id="1.20.81.30">
    <property type="entry name" value="Type II secretion system (T2SS), domain F"/>
    <property type="match status" value="2"/>
</dbReference>
<dbReference type="FunFam" id="1.20.81.30:FF:000001">
    <property type="entry name" value="Type II secretion system protein F"/>
    <property type="match status" value="2"/>
</dbReference>
<keyword evidence="11" id="KW-1185">Reference proteome</keyword>
<feature type="transmembrane region" description="Helical" evidence="8">
    <location>
        <begin position="388"/>
        <end position="413"/>
    </location>
</feature>
<comment type="subcellular location">
    <subcellularLocation>
        <location evidence="1">Cell inner membrane</location>
        <topology evidence="1">Multi-pass membrane protein</topology>
    </subcellularLocation>
</comment>
<evidence type="ECO:0000256" key="4">
    <source>
        <dbReference type="ARBA" id="ARBA00022519"/>
    </source>
</evidence>
<dbReference type="OrthoDB" id="9805682at2"/>
<name>A0A0F5K2Y6_9BURK</name>
<dbReference type="InterPro" id="IPR011850">
    <property type="entry name" value="T2SS_GspF"/>
</dbReference>
<evidence type="ECO:0000259" key="9">
    <source>
        <dbReference type="Pfam" id="PF00482"/>
    </source>
</evidence>
<evidence type="ECO:0000256" key="6">
    <source>
        <dbReference type="ARBA" id="ARBA00022989"/>
    </source>
</evidence>
<dbReference type="PATRIC" id="fig|28092.6.peg.1448"/>
<dbReference type="RefSeq" id="WP_046152413.1">
    <property type="nucleotide sequence ID" value="NZ_CADFGU010000008.1"/>
</dbReference>
<sequence>MPAFRFEAIDAKGKTQRGVIDAESARGARGILRAQGLTPLVVELAGRHTSGQGAGGASATAAADDQVKRSRLAFGRRLSPREQGLFTRQLASLLVAGLPLGEALGVLSEQAERDYVRELVAAIRADVLAGQSMAGALALHPRDFPDIYRALVSAGEHTGQLGLVLTRLADYVEQRNALRQKIQLAFTYPVVVTFIAIGIVSFLLSYVVPQVVSVFSNNKQALPTITLVVLALSDFVRHYWWAALLAVIAVTWVARKILRMSGPRLSFDRWLLTAPLVGRLVRGYNTVRFASTLGILTAAGVPILRALQAAGETLNNRAMRRVVDDAIVRVREGTALSRALHGTRTFPPVLVHLIRSGEATGDVTTMLDRAAAGEAQELERRTMFLTTLLEPLLILAMGGIVLVIVLAVMMPIIQLNQMVQ</sequence>
<evidence type="ECO:0000256" key="5">
    <source>
        <dbReference type="ARBA" id="ARBA00022692"/>
    </source>
</evidence>
<dbReference type="NCBIfam" id="TIGR02120">
    <property type="entry name" value="GspF"/>
    <property type="match status" value="1"/>
</dbReference>
<evidence type="ECO:0000313" key="10">
    <source>
        <dbReference type="EMBL" id="KKB64458.1"/>
    </source>
</evidence>
<evidence type="ECO:0000256" key="2">
    <source>
        <dbReference type="ARBA" id="ARBA00005745"/>
    </source>
</evidence>
<evidence type="ECO:0000313" key="11">
    <source>
        <dbReference type="Proteomes" id="UP000033618"/>
    </source>
</evidence>
<keyword evidence="6 8" id="KW-1133">Transmembrane helix</keyword>
<comment type="similarity">
    <text evidence="2">Belongs to the GSP F family.</text>
</comment>
<evidence type="ECO:0000256" key="8">
    <source>
        <dbReference type="SAM" id="Phobius"/>
    </source>
</evidence>
<dbReference type="InterPro" id="IPR003004">
    <property type="entry name" value="GspF/PilC"/>
</dbReference>
<protein>
    <submittedName>
        <fullName evidence="10">General secretion pathway protein GspF</fullName>
    </submittedName>
</protein>
<dbReference type="Pfam" id="PF00482">
    <property type="entry name" value="T2SSF"/>
    <property type="match status" value="2"/>
</dbReference>
<dbReference type="PANTHER" id="PTHR30012">
    <property type="entry name" value="GENERAL SECRETION PATHWAY PROTEIN"/>
    <property type="match status" value="1"/>
</dbReference>
<dbReference type="AlphaFoldDB" id="A0A0F5K2Y6"/>
<feature type="transmembrane region" description="Helical" evidence="8">
    <location>
        <begin position="239"/>
        <end position="258"/>
    </location>
</feature>
<dbReference type="PRINTS" id="PR00812">
    <property type="entry name" value="BCTERIALGSPF"/>
</dbReference>
<accession>A0A0F5K2Y6</accession>
<feature type="transmembrane region" description="Helical" evidence="8">
    <location>
        <begin position="185"/>
        <end position="208"/>
    </location>
</feature>
<comment type="caution">
    <text evidence="10">The sequence shown here is derived from an EMBL/GenBank/DDBJ whole genome shotgun (WGS) entry which is preliminary data.</text>
</comment>
<dbReference type="InterPro" id="IPR018076">
    <property type="entry name" value="T2SS_GspF_dom"/>
</dbReference>
<reference evidence="10 11" key="1">
    <citation type="submission" date="2015-03" db="EMBL/GenBank/DDBJ databases">
        <title>Draft Genome Sequence of Burkholderia andropogonis type strain ICMP2807, isolated from Sorghum bicolor.</title>
        <authorList>
            <person name="Lopes-Santos L."/>
            <person name="Castro D.B."/>
            <person name="Ottoboni L.M."/>
            <person name="Park D."/>
            <person name="Weirc B.S."/>
            <person name="Destefano S.A."/>
        </authorList>
    </citation>
    <scope>NUCLEOTIDE SEQUENCE [LARGE SCALE GENOMIC DNA]</scope>
    <source>
        <strain evidence="10 11">ICMP2807</strain>
    </source>
</reference>
<evidence type="ECO:0000256" key="3">
    <source>
        <dbReference type="ARBA" id="ARBA00022475"/>
    </source>
</evidence>
<keyword evidence="7 8" id="KW-0472">Membrane</keyword>
<dbReference type="EMBL" id="LAQU01000004">
    <property type="protein sequence ID" value="KKB64458.1"/>
    <property type="molecule type" value="Genomic_DNA"/>
</dbReference>
<dbReference type="PANTHER" id="PTHR30012:SF0">
    <property type="entry name" value="TYPE II SECRETION SYSTEM PROTEIN F-RELATED"/>
    <property type="match status" value="1"/>
</dbReference>
<organism evidence="10 11">
    <name type="scientific">Robbsia andropogonis</name>
    <dbReference type="NCBI Taxonomy" id="28092"/>
    <lineage>
        <taxon>Bacteria</taxon>
        <taxon>Pseudomonadati</taxon>
        <taxon>Pseudomonadota</taxon>
        <taxon>Betaproteobacteria</taxon>
        <taxon>Burkholderiales</taxon>
        <taxon>Burkholderiaceae</taxon>
        <taxon>Robbsia</taxon>
    </lineage>
</organism>
<dbReference type="GO" id="GO:0015628">
    <property type="term" value="P:protein secretion by the type II secretion system"/>
    <property type="evidence" value="ECO:0007669"/>
    <property type="project" value="InterPro"/>
</dbReference>
<dbReference type="InterPro" id="IPR042094">
    <property type="entry name" value="T2SS_GspF_sf"/>
</dbReference>
<dbReference type="Proteomes" id="UP000033618">
    <property type="component" value="Unassembled WGS sequence"/>
</dbReference>
<dbReference type="STRING" id="28092.WM40_06100"/>
<keyword evidence="4" id="KW-0997">Cell inner membrane</keyword>
<gene>
    <name evidence="10" type="ORF">WM40_06100</name>
</gene>
<dbReference type="GO" id="GO:0015627">
    <property type="term" value="C:type II protein secretion system complex"/>
    <property type="evidence" value="ECO:0007669"/>
    <property type="project" value="InterPro"/>
</dbReference>
<keyword evidence="3" id="KW-1003">Cell membrane</keyword>
<feature type="domain" description="Type II secretion system protein GspF" evidence="9">
    <location>
        <begin position="289"/>
        <end position="411"/>
    </location>
</feature>
<evidence type="ECO:0000256" key="7">
    <source>
        <dbReference type="ARBA" id="ARBA00023136"/>
    </source>
</evidence>
<proteinExistence type="inferred from homology"/>
<dbReference type="GO" id="GO:0005886">
    <property type="term" value="C:plasma membrane"/>
    <property type="evidence" value="ECO:0007669"/>
    <property type="project" value="UniProtKB-SubCell"/>
</dbReference>
<keyword evidence="5 8" id="KW-0812">Transmembrane</keyword>